<keyword evidence="4" id="KW-0472">Membrane</keyword>
<dbReference type="Gene3D" id="1.20.1250.20">
    <property type="entry name" value="MFS general substrate transporter like domains"/>
    <property type="match status" value="1"/>
</dbReference>
<evidence type="ECO:0000256" key="1">
    <source>
        <dbReference type="ARBA" id="ARBA00004141"/>
    </source>
</evidence>
<dbReference type="AlphaFoldDB" id="A0A2I0TQ08"/>
<evidence type="ECO:0000256" key="4">
    <source>
        <dbReference type="ARBA" id="ARBA00023136"/>
    </source>
</evidence>
<accession>A0A2I0TQ08</accession>
<proteinExistence type="predicted"/>
<dbReference type="Proteomes" id="UP000233556">
    <property type="component" value="Unassembled WGS sequence"/>
</dbReference>
<dbReference type="Gene3D" id="1.10.286.90">
    <property type="entry name" value="MFS transporter, transmembrane helix TM10b"/>
    <property type="match status" value="1"/>
</dbReference>
<sequence length="223" mass="24198">MTAVGVNGGNEEAGAQVIPESARWLVTKGRIEEAKKALQKAASVNKRTIPPGLLEQVPLKIHLVTCSIPLYLNFRFADSLVYYGLSLNVTGFGLDVYLTQLAFGAVELPARLCCIFLLQWFGRKKSQAVLLLLSGLMCLVITGIPEGEQSLPIPRAQPGGAPASSILPQIPSSQPSWLQTHICFEGLRCLKCRNPRGCTGNVLASSLYDFLLLQNCAWSFHSS</sequence>
<name>A0A2I0TQ08_LIMLA</name>
<evidence type="ECO:0000256" key="2">
    <source>
        <dbReference type="ARBA" id="ARBA00022692"/>
    </source>
</evidence>
<evidence type="ECO:0000313" key="6">
    <source>
        <dbReference type="Proteomes" id="UP000233556"/>
    </source>
</evidence>
<comment type="subcellular location">
    <subcellularLocation>
        <location evidence="1">Membrane</location>
        <topology evidence="1">Multi-pass membrane protein</topology>
    </subcellularLocation>
</comment>
<dbReference type="EMBL" id="KZ508004">
    <property type="protein sequence ID" value="PKU35855.1"/>
    <property type="molecule type" value="Genomic_DNA"/>
</dbReference>
<dbReference type="InterPro" id="IPR036259">
    <property type="entry name" value="MFS_trans_sf"/>
</dbReference>
<dbReference type="OrthoDB" id="5296287at2759"/>
<gene>
    <name evidence="5" type="ORF">llap_13840</name>
</gene>
<organism evidence="5 6">
    <name type="scientific">Limosa lapponica baueri</name>
    <dbReference type="NCBI Taxonomy" id="1758121"/>
    <lineage>
        <taxon>Eukaryota</taxon>
        <taxon>Metazoa</taxon>
        <taxon>Chordata</taxon>
        <taxon>Craniata</taxon>
        <taxon>Vertebrata</taxon>
        <taxon>Euteleostomi</taxon>
        <taxon>Archelosauria</taxon>
        <taxon>Archosauria</taxon>
        <taxon>Dinosauria</taxon>
        <taxon>Saurischia</taxon>
        <taxon>Theropoda</taxon>
        <taxon>Coelurosauria</taxon>
        <taxon>Aves</taxon>
        <taxon>Neognathae</taxon>
        <taxon>Neoaves</taxon>
        <taxon>Charadriiformes</taxon>
        <taxon>Scolopacidae</taxon>
        <taxon>Limosa</taxon>
    </lineage>
</organism>
<protein>
    <submittedName>
        <fullName evidence="5">Uncharacterized protein</fullName>
    </submittedName>
</protein>
<evidence type="ECO:0000313" key="5">
    <source>
        <dbReference type="EMBL" id="PKU35855.1"/>
    </source>
</evidence>
<keyword evidence="3" id="KW-1133">Transmembrane helix</keyword>
<reference evidence="6" key="1">
    <citation type="submission" date="2017-11" db="EMBL/GenBank/DDBJ databases">
        <authorList>
            <person name="Lima N.C."/>
            <person name="Parody-Merino A.M."/>
            <person name="Battley P.F."/>
            <person name="Fidler A.E."/>
            <person name="Prosdocimi F."/>
        </authorList>
    </citation>
    <scope>NUCLEOTIDE SEQUENCE [LARGE SCALE GENOMIC DNA]</scope>
</reference>
<keyword evidence="6" id="KW-1185">Reference proteome</keyword>
<reference evidence="6" key="2">
    <citation type="submission" date="2017-12" db="EMBL/GenBank/DDBJ databases">
        <title>Genome sequence of the Bar-tailed Godwit (Limosa lapponica baueri).</title>
        <authorList>
            <person name="Lima N.C.B."/>
            <person name="Parody-Merino A.M."/>
            <person name="Battley P.F."/>
            <person name="Fidler A.E."/>
            <person name="Prosdocimi F."/>
        </authorList>
    </citation>
    <scope>NUCLEOTIDE SEQUENCE [LARGE SCALE GENOMIC DNA]</scope>
</reference>
<dbReference type="Pfam" id="PF00083">
    <property type="entry name" value="Sugar_tr"/>
    <property type="match status" value="1"/>
</dbReference>
<evidence type="ECO:0000256" key="3">
    <source>
        <dbReference type="ARBA" id="ARBA00022989"/>
    </source>
</evidence>
<dbReference type="GO" id="GO:0016020">
    <property type="term" value="C:membrane"/>
    <property type="evidence" value="ECO:0007669"/>
    <property type="project" value="UniProtKB-SubCell"/>
</dbReference>
<dbReference type="GO" id="GO:0022857">
    <property type="term" value="F:transmembrane transporter activity"/>
    <property type="evidence" value="ECO:0007669"/>
    <property type="project" value="InterPro"/>
</dbReference>
<dbReference type="InterPro" id="IPR005828">
    <property type="entry name" value="MFS_sugar_transport-like"/>
</dbReference>
<dbReference type="PANTHER" id="PTHR24064">
    <property type="entry name" value="SOLUTE CARRIER FAMILY 22 MEMBER"/>
    <property type="match status" value="1"/>
</dbReference>
<keyword evidence="2" id="KW-0812">Transmembrane</keyword>
<dbReference type="SUPFAM" id="SSF103473">
    <property type="entry name" value="MFS general substrate transporter"/>
    <property type="match status" value="1"/>
</dbReference>